<protein>
    <submittedName>
        <fullName evidence="9">GDNF family receptor alpha-like</fullName>
    </submittedName>
</protein>
<keyword evidence="6 9" id="KW-0675">Receptor</keyword>
<reference evidence="9 10" key="1">
    <citation type="journal article" date="2016" name="Genome Biol. Evol.">
        <title>Gene Family Evolution Reflects Adaptation to Soil Environmental Stressors in the Genome of the Collembolan Orchesella cincta.</title>
        <authorList>
            <person name="Faddeeva-Vakhrusheva A."/>
            <person name="Derks M.F."/>
            <person name="Anvar S.Y."/>
            <person name="Agamennone V."/>
            <person name="Suring W."/>
            <person name="Smit S."/>
            <person name="van Straalen N.M."/>
            <person name="Roelofs D."/>
        </authorList>
    </citation>
    <scope>NUCLEOTIDE SEQUENCE [LARGE SCALE GENOMIC DNA]</scope>
    <source>
        <tissue evidence="9">Mixed pool</tissue>
    </source>
</reference>
<evidence type="ECO:0000313" key="10">
    <source>
        <dbReference type="Proteomes" id="UP000094527"/>
    </source>
</evidence>
<dbReference type="InterPro" id="IPR016017">
    <property type="entry name" value="GDNF/GAS1"/>
</dbReference>
<dbReference type="AlphaFoldDB" id="A0A1D2N784"/>
<feature type="non-terminal residue" evidence="9">
    <location>
        <position position="279"/>
    </location>
</feature>
<name>A0A1D2N784_ORCCI</name>
<evidence type="ECO:0000256" key="4">
    <source>
        <dbReference type="ARBA" id="ARBA00022729"/>
    </source>
</evidence>
<evidence type="ECO:0000256" key="1">
    <source>
        <dbReference type="ARBA" id="ARBA00004236"/>
    </source>
</evidence>
<comment type="subcellular location">
    <subcellularLocation>
        <location evidence="1">Cell membrane</location>
    </subcellularLocation>
</comment>
<dbReference type="PANTHER" id="PTHR10269">
    <property type="entry name" value="GDNF RECEPTOR ALPHA"/>
    <property type="match status" value="1"/>
</dbReference>
<dbReference type="GO" id="GO:0007399">
    <property type="term" value="P:nervous system development"/>
    <property type="evidence" value="ECO:0007669"/>
    <property type="project" value="TreeGrafter"/>
</dbReference>
<dbReference type="STRING" id="48709.A0A1D2N784"/>
<dbReference type="GO" id="GO:0009897">
    <property type="term" value="C:external side of plasma membrane"/>
    <property type="evidence" value="ECO:0007669"/>
    <property type="project" value="TreeGrafter"/>
</dbReference>
<dbReference type="PANTHER" id="PTHR10269:SF12">
    <property type="entry name" value="GLIAL CELL LINE-DERIVED NEUROTROPHIC FAMILY RECEPTOR-LIKE, ISOFORM E"/>
    <property type="match status" value="1"/>
</dbReference>
<evidence type="ECO:0000256" key="7">
    <source>
        <dbReference type="ARBA" id="ARBA00023180"/>
    </source>
</evidence>
<dbReference type="InterPro" id="IPR003438">
    <property type="entry name" value="GDNF_rcpt"/>
</dbReference>
<comment type="similarity">
    <text evidence="2">Belongs to the GDNFR family.</text>
</comment>
<dbReference type="OrthoDB" id="6374728at2759"/>
<dbReference type="Proteomes" id="UP000094527">
    <property type="component" value="Unassembled WGS sequence"/>
</dbReference>
<dbReference type="Pfam" id="PF02351">
    <property type="entry name" value="GDNF"/>
    <property type="match status" value="2"/>
</dbReference>
<evidence type="ECO:0000256" key="2">
    <source>
        <dbReference type="ARBA" id="ARBA00005961"/>
    </source>
</evidence>
<dbReference type="SUPFAM" id="SSF110035">
    <property type="entry name" value="GDNF receptor-like"/>
    <property type="match status" value="2"/>
</dbReference>
<feature type="domain" description="GDNF/GAS1" evidence="8">
    <location>
        <begin position="190"/>
        <end position="265"/>
    </location>
</feature>
<accession>A0A1D2N784</accession>
<sequence>VLKLRLTSLSLTSIVDNSKSQATHERKFCGRRRKWERRRTPMKIERRQSGLVISFIGRSSGRSAKRYALGIPPLILLRLGFQTKTASAIMNCIQARDSCMNHTACHPILEVVPRVCGAEKVACSTVTITKCQAALRTLQAFPYFFPTCLCREPSSDPACNTFRDYLFDHPCSIVAEKEKDPYPVHALPTCDYALDVCKKENKCIKLYRDFQTHCKQSDDKCLMQDGEMCHDAWTRLRLSPMFGCICPKVNPKCERIFKEVNYNPCVVWQARIVQSHVCV</sequence>
<proteinExistence type="inferred from homology"/>
<dbReference type="GO" id="GO:0007169">
    <property type="term" value="P:cell surface receptor protein tyrosine kinase signaling pathway"/>
    <property type="evidence" value="ECO:0007669"/>
    <property type="project" value="UniProtKB-ARBA"/>
</dbReference>
<evidence type="ECO:0000256" key="5">
    <source>
        <dbReference type="ARBA" id="ARBA00023136"/>
    </source>
</evidence>
<dbReference type="GO" id="GO:0038023">
    <property type="term" value="F:signaling receptor activity"/>
    <property type="evidence" value="ECO:0007669"/>
    <property type="project" value="InterPro"/>
</dbReference>
<organism evidence="9 10">
    <name type="scientific">Orchesella cincta</name>
    <name type="common">Springtail</name>
    <name type="synonym">Podura cincta</name>
    <dbReference type="NCBI Taxonomy" id="48709"/>
    <lineage>
        <taxon>Eukaryota</taxon>
        <taxon>Metazoa</taxon>
        <taxon>Ecdysozoa</taxon>
        <taxon>Arthropoda</taxon>
        <taxon>Hexapoda</taxon>
        <taxon>Collembola</taxon>
        <taxon>Entomobryomorpha</taxon>
        <taxon>Entomobryoidea</taxon>
        <taxon>Orchesellidae</taxon>
        <taxon>Orchesellinae</taxon>
        <taxon>Orchesella</taxon>
    </lineage>
</organism>
<keyword evidence="7" id="KW-0325">Glycoprotein</keyword>
<evidence type="ECO:0000313" key="9">
    <source>
        <dbReference type="EMBL" id="ODN01101.1"/>
    </source>
</evidence>
<keyword evidence="5" id="KW-0472">Membrane</keyword>
<dbReference type="OMA" id="NKCIREF"/>
<feature type="non-terminal residue" evidence="9">
    <location>
        <position position="1"/>
    </location>
</feature>
<keyword evidence="3" id="KW-1003">Cell membrane</keyword>
<evidence type="ECO:0000256" key="6">
    <source>
        <dbReference type="ARBA" id="ARBA00023170"/>
    </source>
</evidence>
<evidence type="ECO:0000259" key="8">
    <source>
        <dbReference type="SMART" id="SM00907"/>
    </source>
</evidence>
<gene>
    <name evidence="9" type="ORF">Ocin01_05577</name>
</gene>
<evidence type="ECO:0000256" key="3">
    <source>
        <dbReference type="ARBA" id="ARBA00022475"/>
    </source>
</evidence>
<dbReference type="EMBL" id="LJIJ01000171">
    <property type="protein sequence ID" value="ODN01101.1"/>
    <property type="molecule type" value="Genomic_DNA"/>
</dbReference>
<dbReference type="SMART" id="SM00907">
    <property type="entry name" value="GDNF"/>
    <property type="match status" value="2"/>
</dbReference>
<comment type="caution">
    <text evidence="9">The sequence shown here is derived from an EMBL/GenBank/DDBJ whole genome shotgun (WGS) entry which is preliminary data.</text>
</comment>
<keyword evidence="4" id="KW-0732">Signal</keyword>
<feature type="domain" description="GDNF/GAS1" evidence="8">
    <location>
        <begin position="92"/>
        <end position="171"/>
    </location>
</feature>
<keyword evidence="10" id="KW-1185">Reference proteome</keyword>
<dbReference type="GO" id="GO:0043235">
    <property type="term" value="C:receptor complex"/>
    <property type="evidence" value="ECO:0007669"/>
    <property type="project" value="TreeGrafter"/>
</dbReference>
<dbReference type="InterPro" id="IPR037193">
    <property type="entry name" value="GDNF_alpha"/>
</dbReference>